<dbReference type="InterPro" id="IPR030678">
    <property type="entry name" value="Peptide/Ni-bd"/>
</dbReference>
<proteinExistence type="predicted"/>
<dbReference type="EMBL" id="PGFF01000001">
    <property type="protein sequence ID" value="PJJ73391.1"/>
    <property type="molecule type" value="Genomic_DNA"/>
</dbReference>
<dbReference type="Gene3D" id="3.90.76.10">
    <property type="entry name" value="Dipeptide-binding Protein, Domain 1"/>
    <property type="match status" value="1"/>
</dbReference>
<dbReference type="CDD" id="cd08509">
    <property type="entry name" value="PBP2_TmCBP_oligosaccharides_like"/>
    <property type="match status" value="1"/>
</dbReference>
<accession>A0A2M9CNB0</accession>
<evidence type="ECO:0000313" key="4">
    <source>
        <dbReference type="Proteomes" id="UP000228758"/>
    </source>
</evidence>
<dbReference type="OrthoDB" id="9764591at2"/>
<organism evidence="3 4">
    <name type="scientific">Diaminobutyricimonas aerilata</name>
    <dbReference type="NCBI Taxonomy" id="1162967"/>
    <lineage>
        <taxon>Bacteria</taxon>
        <taxon>Bacillati</taxon>
        <taxon>Actinomycetota</taxon>
        <taxon>Actinomycetes</taxon>
        <taxon>Micrococcales</taxon>
        <taxon>Microbacteriaceae</taxon>
        <taxon>Diaminobutyricimonas</taxon>
    </lineage>
</organism>
<evidence type="ECO:0000313" key="3">
    <source>
        <dbReference type="EMBL" id="PJJ73391.1"/>
    </source>
</evidence>
<comment type="caution">
    <text evidence="3">The sequence shown here is derived from an EMBL/GenBank/DDBJ whole genome shotgun (WGS) entry which is preliminary data.</text>
</comment>
<protein>
    <submittedName>
        <fullName evidence="3">Peptide/nickel transport system substrate-binding protein</fullName>
    </submittedName>
</protein>
<dbReference type="GO" id="GO:1904680">
    <property type="term" value="F:peptide transmembrane transporter activity"/>
    <property type="evidence" value="ECO:0007669"/>
    <property type="project" value="TreeGrafter"/>
</dbReference>
<sequence>MILTANTRRRSTRRRLSVAAAALAAVTALAGCAAGSSGGSTSADTLVAYTGQSGDYQINFNPYSPSQIGGIGTIFEGLFFITNINAEEPVPLLGTEYTWNEDGTQLDVTLREDVTWSDGEPFTADDVVFTFQMILDTPSINTGGFDGTITATDETHVTFTWDHSAFTTGPSVLSRTPIVPEHIWSEIDPTTDVISEPVGTGPFTLDNFKPQAYTLKANPDYWDGEPAVKALRYVSLSGNTAGADALAAGTIDWQTGPVPDIANVSKNYPGYEAITVPLNQMVLHTCSSVELGCTGPQTDPAVRHAIYYAMDRDQMNSLAFQNTASEVSPTFALTTSQADAISDQVAEPVAPMKADPDKAAEILEGAGWAKNSEGIYEKDGQPLSLTVEVVTGWTDYITAIDTLAQQLKAAGIEVSAAQSSWNEWTDKKGRGNFQLAIDSLGQGAAADPFYLYNNYFTTKNTAAVGESAPMNIARFSDPAVDAAVEALAATNPDDDAARQTQFDIIQAAIVENMPYIPIMTGGTTSEFNAQKFEGWPTLDDLYAFPAVWASPDNAEIYKRLTPKSD</sequence>
<keyword evidence="4" id="KW-1185">Reference proteome</keyword>
<dbReference type="Pfam" id="PF00496">
    <property type="entry name" value="SBP_bac_5"/>
    <property type="match status" value="1"/>
</dbReference>
<dbReference type="GO" id="GO:0042597">
    <property type="term" value="C:periplasmic space"/>
    <property type="evidence" value="ECO:0007669"/>
    <property type="project" value="UniProtKB-ARBA"/>
</dbReference>
<gene>
    <name evidence="3" type="ORF">CLV46_2978</name>
</gene>
<dbReference type="Gene3D" id="3.10.105.10">
    <property type="entry name" value="Dipeptide-binding Protein, Domain 3"/>
    <property type="match status" value="1"/>
</dbReference>
<dbReference type="GO" id="GO:0043190">
    <property type="term" value="C:ATP-binding cassette (ABC) transporter complex"/>
    <property type="evidence" value="ECO:0007669"/>
    <property type="project" value="InterPro"/>
</dbReference>
<dbReference type="InterPro" id="IPR000914">
    <property type="entry name" value="SBP_5_dom"/>
</dbReference>
<feature type="signal peptide" evidence="1">
    <location>
        <begin position="1"/>
        <end position="30"/>
    </location>
</feature>
<dbReference type="SUPFAM" id="SSF53850">
    <property type="entry name" value="Periplasmic binding protein-like II"/>
    <property type="match status" value="1"/>
</dbReference>
<dbReference type="RefSeq" id="WP_100365484.1">
    <property type="nucleotide sequence ID" value="NZ_PGFF01000001.1"/>
</dbReference>
<dbReference type="PIRSF" id="PIRSF002741">
    <property type="entry name" value="MppA"/>
    <property type="match status" value="1"/>
</dbReference>
<dbReference type="Gene3D" id="3.40.190.10">
    <property type="entry name" value="Periplasmic binding protein-like II"/>
    <property type="match status" value="1"/>
</dbReference>
<dbReference type="PANTHER" id="PTHR30290">
    <property type="entry name" value="PERIPLASMIC BINDING COMPONENT OF ABC TRANSPORTER"/>
    <property type="match status" value="1"/>
</dbReference>
<dbReference type="InterPro" id="IPR039424">
    <property type="entry name" value="SBP_5"/>
</dbReference>
<keyword evidence="1" id="KW-0732">Signal</keyword>
<evidence type="ECO:0000256" key="1">
    <source>
        <dbReference type="SAM" id="SignalP"/>
    </source>
</evidence>
<dbReference type="Proteomes" id="UP000228758">
    <property type="component" value="Unassembled WGS sequence"/>
</dbReference>
<feature type="chain" id="PRO_5039015252" evidence="1">
    <location>
        <begin position="31"/>
        <end position="565"/>
    </location>
</feature>
<dbReference type="AlphaFoldDB" id="A0A2M9CNB0"/>
<name>A0A2M9CNB0_9MICO</name>
<evidence type="ECO:0000259" key="2">
    <source>
        <dbReference type="Pfam" id="PF00496"/>
    </source>
</evidence>
<dbReference type="GO" id="GO:0015833">
    <property type="term" value="P:peptide transport"/>
    <property type="evidence" value="ECO:0007669"/>
    <property type="project" value="TreeGrafter"/>
</dbReference>
<feature type="domain" description="Solute-binding protein family 5" evidence="2">
    <location>
        <begin position="88"/>
        <end position="460"/>
    </location>
</feature>
<reference evidence="3 4" key="1">
    <citation type="submission" date="2017-11" db="EMBL/GenBank/DDBJ databases">
        <title>Genomic Encyclopedia of Archaeal and Bacterial Type Strains, Phase II (KMG-II): From Individual Species to Whole Genera.</title>
        <authorList>
            <person name="Goeker M."/>
        </authorList>
    </citation>
    <scope>NUCLEOTIDE SEQUENCE [LARGE SCALE GENOMIC DNA]</scope>
    <source>
        <strain evidence="3 4">DSM 27393</strain>
    </source>
</reference>